<dbReference type="EMBL" id="OD043992">
    <property type="protein sequence ID" value="CAD7421135.1"/>
    <property type="molecule type" value="Genomic_DNA"/>
</dbReference>
<protein>
    <submittedName>
        <fullName evidence="1">Uncharacterized protein</fullName>
    </submittedName>
</protein>
<proteinExistence type="predicted"/>
<evidence type="ECO:0000313" key="1">
    <source>
        <dbReference type="EMBL" id="CAD7421135.1"/>
    </source>
</evidence>
<dbReference type="AlphaFoldDB" id="A0A7R9DW19"/>
<accession>A0A7R9DW19</accession>
<gene>
    <name evidence="1" type="ORF">TPSB3V08_LOCUS14550</name>
</gene>
<sequence>MCLTSNNADSPKQRREITYGDRVIDYCDLRSLKCFVSPHTEGTRTQRYYCPEAPSLSTSCLP</sequence>
<name>A0A7R9DW19_TIMPO</name>
<reference evidence="1" key="1">
    <citation type="submission" date="2020-11" db="EMBL/GenBank/DDBJ databases">
        <authorList>
            <person name="Tran Van P."/>
        </authorList>
    </citation>
    <scope>NUCLEOTIDE SEQUENCE</scope>
</reference>
<organism evidence="1">
    <name type="scientific">Timema poppense</name>
    <name type="common">Walking stick</name>
    <dbReference type="NCBI Taxonomy" id="170557"/>
    <lineage>
        <taxon>Eukaryota</taxon>
        <taxon>Metazoa</taxon>
        <taxon>Ecdysozoa</taxon>
        <taxon>Arthropoda</taxon>
        <taxon>Hexapoda</taxon>
        <taxon>Insecta</taxon>
        <taxon>Pterygota</taxon>
        <taxon>Neoptera</taxon>
        <taxon>Polyneoptera</taxon>
        <taxon>Phasmatodea</taxon>
        <taxon>Timematodea</taxon>
        <taxon>Timematoidea</taxon>
        <taxon>Timematidae</taxon>
        <taxon>Timema</taxon>
    </lineage>
</organism>